<evidence type="ECO:0000313" key="11">
    <source>
        <dbReference type="EMBL" id="KAG6480466.1"/>
    </source>
</evidence>
<dbReference type="InterPro" id="IPR006702">
    <property type="entry name" value="CASP_dom"/>
</dbReference>
<dbReference type="InterPro" id="IPR006459">
    <property type="entry name" value="CASP/CASPL"/>
</dbReference>
<evidence type="ECO:0000256" key="3">
    <source>
        <dbReference type="ARBA" id="ARBA00011489"/>
    </source>
</evidence>
<dbReference type="PANTHER" id="PTHR36488">
    <property type="entry name" value="CASP-LIKE PROTEIN 1U1"/>
    <property type="match status" value="1"/>
</dbReference>
<feature type="transmembrane region" description="Helical" evidence="8">
    <location>
        <begin position="79"/>
        <end position="102"/>
    </location>
</feature>
<keyword evidence="12" id="KW-1185">Reference proteome</keyword>
<name>A0A8J5F8L3_ZINOF</name>
<evidence type="ECO:0000256" key="5">
    <source>
        <dbReference type="ARBA" id="ARBA00022692"/>
    </source>
</evidence>
<comment type="similarity">
    <text evidence="2 8">Belongs to the Casparian strip membrane proteins (CASP) family.</text>
</comment>
<evidence type="ECO:0000256" key="4">
    <source>
        <dbReference type="ARBA" id="ARBA00022475"/>
    </source>
</evidence>
<evidence type="ECO:0000256" key="8">
    <source>
        <dbReference type="RuleBase" id="RU361233"/>
    </source>
</evidence>
<evidence type="ECO:0000256" key="7">
    <source>
        <dbReference type="ARBA" id="ARBA00023136"/>
    </source>
</evidence>
<feature type="domain" description="Casparian strip membrane protein" evidence="10">
    <location>
        <begin position="4"/>
        <end position="140"/>
    </location>
</feature>
<feature type="transmembrane region" description="Helical" evidence="8">
    <location>
        <begin position="129"/>
        <end position="150"/>
    </location>
</feature>
<dbReference type="NCBIfam" id="TIGR01569">
    <property type="entry name" value="A_tha_TIGR01569"/>
    <property type="match status" value="1"/>
</dbReference>
<dbReference type="InterPro" id="IPR044173">
    <property type="entry name" value="CASPL"/>
</dbReference>
<keyword evidence="9" id="KW-0732">Signal</keyword>
<dbReference type="Proteomes" id="UP000734854">
    <property type="component" value="Unassembled WGS sequence"/>
</dbReference>
<evidence type="ECO:0000313" key="12">
    <source>
        <dbReference type="Proteomes" id="UP000734854"/>
    </source>
</evidence>
<dbReference type="EMBL" id="JACMSC010000017">
    <property type="protein sequence ID" value="KAG6480466.1"/>
    <property type="molecule type" value="Genomic_DNA"/>
</dbReference>
<feature type="chain" id="PRO_5035216287" description="CASP-like protein" evidence="9">
    <location>
        <begin position="21"/>
        <end position="160"/>
    </location>
</feature>
<reference evidence="11 12" key="1">
    <citation type="submission" date="2020-08" db="EMBL/GenBank/DDBJ databases">
        <title>Plant Genome Project.</title>
        <authorList>
            <person name="Zhang R.-G."/>
        </authorList>
    </citation>
    <scope>NUCLEOTIDE SEQUENCE [LARGE SCALE GENOMIC DNA]</scope>
    <source>
        <tissue evidence="11">Rhizome</tissue>
    </source>
</reference>
<organism evidence="11 12">
    <name type="scientific">Zingiber officinale</name>
    <name type="common">Ginger</name>
    <name type="synonym">Amomum zingiber</name>
    <dbReference type="NCBI Taxonomy" id="94328"/>
    <lineage>
        <taxon>Eukaryota</taxon>
        <taxon>Viridiplantae</taxon>
        <taxon>Streptophyta</taxon>
        <taxon>Embryophyta</taxon>
        <taxon>Tracheophyta</taxon>
        <taxon>Spermatophyta</taxon>
        <taxon>Magnoliopsida</taxon>
        <taxon>Liliopsida</taxon>
        <taxon>Zingiberales</taxon>
        <taxon>Zingiberaceae</taxon>
        <taxon>Zingiber</taxon>
    </lineage>
</organism>
<protein>
    <recommendedName>
        <fullName evidence="8">CASP-like protein</fullName>
    </recommendedName>
</protein>
<comment type="caution">
    <text evidence="11">The sequence shown here is derived from an EMBL/GenBank/DDBJ whole genome shotgun (WGS) entry which is preliminary data.</text>
</comment>
<keyword evidence="4 8" id="KW-1003">Cell membrane</keyword>
<dbReference type="PANTHER" id="PTHR36488:SF8">
    <property type="entry name" value="CASP-LIKE PROTEIN 1U1"/>
    <property type="match status" value="1"/>
</dbReference>
<dbReference type="GO" id="GO:0005886">
    <property type="term" value="C:plasma membrane"/>
    <property type="evidence" value="ECO:0007669"/>
    <property type="project" value="UniProtKB-SubCell"/>
</dbReference>
<evidence type="ECO:0000256" key="1">
    <source>
        <dbReference type="ARBA" id="ARBA00004651"/>
    </source>
</evidence>
<proteinExistence type="inferred from homology"/>
<dbReference type="Pfam" id="PF04535">
    <property type="entry name" value="CASP_dom"/>
    <property type="match status" value="1"/>
</dbReference>
<evidence type="ECO:0000256" key="6">
    <source>
        <dbReference type="ARBA" id="ARBA00022989"/>
    </source>
</evidence>
<keyword evidence="7 8" id="KW-0472">Membrane</keyword>
<evidence type="ECO:0000256" key="9">
    <source>
        <dbReference type="SAM" id="SignalP"/>
    </source>
</evidence>
<comment type="subunit">
    <text evidence="3 8">Homodimer and heterodimers.</text>
</comment>
<keyword evidence="6 8" id="KW-1133">Transmembrane helix</keyword>
<comment type="subcellular location">
    <subcellularLocation>
        <location evidence="1 8">Cell membrane</location>
        <topology evidence="1 8">Multi-pass membrane protein</topology>
    </subcellularLocation>
</comment>
<comment type="caution">
    <text evidence="8">Lacks conserved residue(s) required for the propagation of feature annotation.</text>
</comment>
<feature type="signal peptide" evidence="9">
    <location>
        <begin position="1"/>
        <end position="20"/>
    </location>
</feature>
<keyword evidence="5 8" id="KW-0812">Transmembrane</keyword>
<dbReference type="AlphaFoldDB" id="A0A8J5F8L3"/>
<accession>A0A8J5F8L3</accession>
<evidence type="ECO:0000256" key="2">
    <source>
        <dbReference type="ARBA" id="ARBA00007651"/>
    </source>
</evidence>
<gene>
    <name evidence="11" type="ORF">ZIOFF_063966</name>
</gene>
<evidence type="ECO:0000259" key="10">
    <source>
        <dbReference type="Pfam" id="PF04535"/>
    </source>
</evidence>
<feature type="transmembrane region" description="Helical" evidence="8">
    <location>
        <begin position="52"/>
        <end position="72"/>
    </location>
</feature>
<sequence length="160" mass="17087">MVKSFRVLYLLLRLLAAAAALSAAIVMATSHDSTTLLGITLEAKFQYNPAFEFLVIANGIGFCYSLIALFIPSSLLSRLVIMFDVIIAMLLTAAIAAAGAMAQLGKNGNTHAGWLPVCDQVPNFCDHAMGAMICALVGVVTYLLIVLYDVHMLLSPKLLP</sequence>